<organism evidence="11 12">
    <name type="scientific">Desulfonatronum thiosulfatophilum</name>
    <dbReference type="NCBI Taxonomy" id="617002"/>
    <lineage>
        <taxon>Bacteria</taxon>
        <taxon>Pseudomonadati</taxon>
        <taxon>Thermodesulfobacteriota</taxon>
        <taxon>Desulfovibrionia</taxon>
        <taxon>Desulfovibrionales</taxon>
        <taxon>Desulfonatronaceae</taxon>
        <taxon>Desulfonatronum</taxon>
    </lineage>
</organism>
<name>A0A1G6CWE9_9BACT</name>
<comment type="subcellular location">
    <subcellularLocation>
        <location evidence="1">Cell inner membrane</location>
        <topology evidence="1">Multi-pass membrane protein</topology>
    </subcellularLocation>
</comment>
<dbReference type="Proteomes" id="UP000198771">
    <property type="component" value="Unassembled WGS sequence"/>
</dbReference>
<evidence type="ECO:0000259" key="10">
    <source>
        <dbReference type="Pfam" id="PF04290"/>
    </source>
</evidence>
<keyword evidence="3" id="KW-1003">Cell membrane</keyword>
<comment type="similarity">
    <text evidence="8">Belongs to the TRAP transporter small permease family.</text>
</comment>
<evidence type="ECO:0000256" key="9">
    <source>
        <dbReference type="SAM" id="Phobius"/>
    </source>
</evidence>
<gene>
    <name evidence="11" type="ORF">SAMN05660653_01778</name>
</gene>
<dbReference type="GO" id="GO:0022857">
    <property type="term" value="F:transmembrane transporter activity"/>
    <property type="evidence" value="ECO:0007669"/>
    <property type="project" value="TreeGrafter"/>
</dbReference>
<protein>
    <submittedName>
        <fullName evidence="11">TRAP-type C4-dicarboxylate transport system, small permease component</fullName>
    </submittedName>
</protein>
<keyword evidence="5 9" id="KW-0812">Transmembrane</keyword>
<reference evidence="11 12" key="1">
    <citation type="submission" date="2016-10" db="EMBL/GenBank/DDBJ databases">
        <authorList>
            <person name="de Groot N.N."/>
        </authorList>
    </citation>
    <scope>NUCLEOTIDE SEQUENCE [LARGE SCALE GENOMIC DNA]</scope>
    <source>
        <strain evidence="11 12">ASO4-2</strain>
    </source>
</reference>
<evidence type="ECO:0000256" key="6">
    <source>
        <dbReference type="ARBA" id="ARBA00022989"/>
    </source>
</evidence>
<dbReference type="GO" id="GO:0015740">
    <property type="term" value="P:C4-dicarboxylate transport"/>
    <property type="evidence" value="ECO:0007669"/>
    <property type="project" value="TreeGrafter"/>
</dbReference>
<evidence type="ECO:0000256" key="5">
    <source>
        <dbReference type="ARBA" id="ARBA00022692"/>
    </source>
</evidence>
<keyword evidence="2" id="KW-0813">Transport</keyword>
<dbReference type="AlphaFoldDB" id="A0A1G6CWE9"/>
<dbReference type="PANTHER" id="PTHR35011:SF2">
    <property type="entry name" value="2,3-DIKETO-L-GULONATE TRAP TRANSPORTER SMALL PERMEASE PROTEIN YIAM"/>
    <property type="match status" value="1"/>
</dbReference>
<dbReference type="InterPro" id="IPR055348">
    <property type="entry name" value="DctQ"/>
</dbReference>
<dbReference type="PANTHER" id="PTHR35011">
    <property type="entry name" value="2,3-DIKETO-L-GULONATE TRAP TRANSPORTER SMALL PERMEASE PROTEIN YIAM"/>
    <property type="match status" value="1"/>
</dbReference>
<dbReference type="OrthoDB" id="5454104at2"/>
<feature type="transmembrane region" description="Helical" evidence="9">
    <location>
        <begin position="100"/>
        <end position="121"/>
    </location>
</feature>
<dbReference type="STRING" id="617002.SAMN05660653_01778"/>
<dbReference type="Pfam" id="PF04290">
    <property type="entry name" value="DctQ"/>
    <property type="match status" value="1"/>
</dbReference>
<keyword evidence="12" id="KW-1185">Reference proteome</keyword>
<proteinExistence type="inferred from homology"/>
<dbReference type="GO" id="GO:0005886">
    <property type="term" value="C:plasma membrane"/>
    <property type="evidence" value="ECO:0007669"/>
    <property type="project" value="UniProtKB-SubCell"/>
</dbReference>
<feature type="transmembrane region" description="Helical" evidence="9">
    <location>
        <begin position="141"/>
        <end position="163"/>
    </location>
</feature>
<evidence type="ECO:0000256" key="4">
    <source>
        <dbReference type="ARBA" id="ARBA00022519"/>
    </source>
</evidence>
<accession>A0A1G6CWE9</accession>
<keyword evidence="4" id="KW-0997">Cell inner membrane</keyword>
<evidence type="ECO:0000313" key="11">
    <source>
        <dbReference type="EMBL" id="SDB37199.1"/>
    </source>
</evidence>
<keyword evidence="6 9" id="KW-1133">Transmembrane helix</keyword>
<evidence type="ECO:0000313" key="12">
    <source>
        <dbReference type="Proteomes" id="UP000198771"/>
    </source>
</evidence>
<evidence type="ECO:0000256" key="8">
    <source>
        <dbReference type="ARBA" id="ARBA00038436"/>
    </source>
</evidence>
<evidence type="ECO:0000256" key="2">
    <source>
        <dbReference type="ARBA" id="ARBA00022448"/>
    </source>
</evidence>
<dbReference type="EMBL" id="FMXO01000009">
    <property type="protein sequence ID" value="SDB37199.1"/>
    <property type="molecule type" value="Genomic_DNA"/>
</dbReference>
<sequence>MKSSNPRLLGYVIHGVGQLSGLVDAMIRFLAFCSLLAMLAIITMQIVFRLYFQALPWSEELSRHLLVWTTFLGATMAYRRGAHISVTFLVDSFPLLLRRIIRIGAILASLFFFSVAMWYAVRYMQMQSFQVTASLRLPMPYVYAVMPFAFSVMILHAVHALLLEIFPRFKPALETVTIRHAAPSEVPASCCAARPNSHVPSPAGREG</sequence>
<feature type="transmembrane region" description="Helical" evidence="9">
    <location>
        <begin position="29"/>
        <end position="51"/>
    </location>
</feature>
<evidence type="ECO:0000256" key="7">
    <source>
        <dbReference type="ARBA" id="ARBA00023136"/>
    </source>
</evidence>
<dbReference type="RefSeq" id="WP_092120228.1">
    <property type="nucleotide sequence ID" value="NZ_FMXO01000009.1"/>
</dbReference>
<dbReference type="InterPro" id="IPR007387">
    <property type="entry name" value="TRAP_DctQ"/>
</dbReference>
<feature type="domain" description="Tripartite ATP-independent periplasmic transporters DctQ component" evidence="10">
    <location>
        <begin position="38"/>
        <end position="163"/>
    </location>
</feature>
<keyword evidence="7 9" id="KW-0472">Membrane</keyword>
<evidence type="ECO:0000256" key="1">
    <source>
        <dbReference type="ARBA" id="ARBA00004429"/>
    </source>
</evidence>
<evidence type="ECO:0000256" key="3">
    <source>
        <dbReference type="ARBA" id="ARBA00022475"/>
    </source>
</evidence>
<feature type="transmembrane region" description="Helical" evidence="9">
    <location>
        <begin position="63"/>
        <end position="79"/>
    </location>
</feature>